<dbReference type="PANTHER" id="PTHR42791:SF1">
    <property type="entry name" value="N-ACETYLTRANSFERASE DOMAIN-CONTAINING PROTEIN"/>
    <property type="match status" value="1"/>
</dbReference>
<name>A0ABX3A2U5_9GAMM</name>
<dbReference type="Proteomes" id="UP000094329">
    <property type="component" value="Unassembled WGS sequence"/>
</dbReference>
<evidence type="ECO:0000313" key="1">
    <source>
        <dbReference type="EMBL" id="ODN41770.1"/>
    </source>
</evidence>
<evidence type="ECO:0000313" key="2">
    <source>
        <dbReference type="Proteomes" id="UP000094329"/>
    </source>
</evidence>
<dbReference type="RefSeq" id="WP_069311572.1">
    <property type="nucleotide sequence ID" value="NZ_MDTU01000001.1"/>
</dbReference>
<keyword evidence="2" id="KW-1185">Reference proteome</keyword>
<dbReference type="PANTHER" id="PTHR42791">
    <property type="entry name" value="GNAT FAMILY ACETYLTRANSFERASE"/>
    <property type="match status" value="1"/>
</dbReference>
<dbReference type="Gene3D" id="3.40.630.30">
    <property type="match status" value="1"/>
</dbReference>
<protein>
    <recommendedName>
        <fullName evidence="3">N-acetyltransferase domain-containing protein</fullName>
    </recommendedName>
</protein>
<gene>
    <name evidence="1" type="ORF">BGC07_00710</name>
</gene>
<dbReference type="EMBL" id="MDTU01000001">
    <property type="protein sequence ID" value="ODN41770.1"/>
    <property type="molecule type" value="Genomic_DNA"/>
</dbReference>
<accession>A0ABX3A2U5</accession>
<comment type="caution">
    <text evidence="1">The sequence shown here is derived from an EMBL/GenBank/DDBJ whole genome shotgun (WGS) entry which is preliminary data.</text>
</comment>
<sequence length="150" mass="17428">MNVCNITETEASGAAEILSVAFEQDPFMLWVFGSQEDYLQKSQKFYKLCIQYCIHYGYALRTENFEAVALRKKPGDISFSFWRMMRSGMMKAPGVLGKPAFDRLMAYDKLSKRVRSKELPDRPYLYCWLLGTHPAHRERGFADALMVRTF</sequence>
<organism evidence="1 2">
    <name type="scientific">Piscirickettsia litoralis</name>
    <dbReference type="NCBI Taxonomy" id="1891921"/>
    <lineage>
        <taxon>Bacteria</taxon>
        <taxon>Pseudomonadati</taxon>
        <taxon>Pseudomonadota</taxon>
        <taxon>Gammaproteobacteria</taxon>
        <taxon>Thiotrichales</taxon>
        <taxon>Piscirickettsiaceae</taxon>
        <taxon>Piscirickettsia</taxon>
    </lineage>
</organism>
<reference evidence="1 2" key="1">
    <citation type="submission" date="2016-08" db="EMBL/GenBank/DDBJ databases">
        <title>Draft genome sequence of Candidatus Piscirickettsia litoralis, from seawater.</title>
        <authorList>
            <person name="Wan X."/>
            <person name="Lee A.J."/>
            <person name="Hou S."/>
            <person name="Donachie S.P."/>
        </authorList>
    </citation>
    <scope>NUCLEOTIDE SEQUENCE [LARGE SCALE GENOMIC DNA]</scope>
    <source>
        <strain evidence="1 2">Y2</strain>
    </source>
</reference>
<dbReference type="InterPro" id="IPR052523">
    <property type="entry name" value="Trichothecene_AcTrans"/>
</dbReference>
<proteinExistence type="predicted"/>
<evidence type="ECO:0008006" key="3">
    <source>
        <dbReference type="Google" id="ProtNLM"/>
    </source>
</evidence>